<evidence type="ECO:0000256" key="1">
    <source>
        <dbReference type="ARBA" id="ARBA00007789"/>
    </source>
</evidence>
<comment type="caution">
    <text evidence="3">The sequence shown here is derived from an EMBL/GenBank/DDBJ whole genome shotgun (WGS) entry which is preliminary data.</text>
</comment>
<dbReference type="Gene3D" id="3.20.20.30">
    <property type="entry name" value="Luciferase-like domain"/>
    <property type="match status" value="1"/>
</dbReference>
<dbReference type="RefSeq" id="WP_339576220.1">
    <property type="nucleotide sequence ID" value="NZ_JBBIAA010000035.1"/>
</dbReference>
<proteinExistence type="predicted"/>
<dbReference type="InterPro" id="IPR011251">
    <property type="entry name" value="Luciferase-like_dom"/>
</dbReference>
<accession>A0ABU8RP03</accession>
<dbReference type="GO" id="GO:0016491">
    <property type="term" value="F:oxidoreductase activity"/>
    <property type="evidence" value="ECO:0007669"/>
    <property type="project" value="UniProtKB-KW"/>
</dbReference>
<name>A0ABU8RP03_9ACTN</name>
<comment type="similarity">
    <text evidence="1">To bacterial alkanal monooxygenase alpha and beta chains.</text>
</comment>
<dbReference type="InterPro" id="IPR036661">
    <property type="entry name" value="Luciferase-like_sf"/>
</dbReference>
<keyword evidence="4" id="KW-1185">Reference proteome</keyword>
<reference evidence="3 4" key="1">
    <citation type="journal article" date="2017" name="Int. J. Syst. Evol. Microbiol.">
        <title>Pseudokineococcus basanitobsidens sp. nov., isolated from volcanic rock.</title>
        <authorList>
            <person name="Lee D.W."/>
            <person name="Park M.Y."/>
            <person name="Kim J.J."/>
            <person name="Kim B.S."/>
        </authorList>
    </citation>
    <scope>NUCLEOTIDE SEQUENCE [LARGE SCALE GENOMIC DNA]</scope>
    <source>
        <strain evidence="3 4">DSM 103726</strain>
    </source>
</reference>
<dbReference type="NCBIfam" id="TIGR03558">
    <property type="entry name" value="oxido_grp_1"/>
    <property type="match status" value="1"/>
</dbReference>
<dbReference type="EC" id="1.-.-.-" evidence="3"/>
<evidence type="ECO:0000313" key="4">
    <source>
        <dbReference type="Proteomes" id="UP001387100"/>
    </source>
</evidence>
<evidence type="ECO:0000313" key="3">
    <source>
        <dbReference type="EMBL" id="MEJ5946840.1"/>
    </source>
</evidence>
<protein>
    <submittedName>
        <fullName evidence="3">MsnO8 family LLM class oxidoreductase</fullName>
        <ecNumber evidence="3">1.-.-.-</ecNumber>
    </submittedName>
</protein>
<feature type="domain" description="Luciferase-like" evidence="2">
    <location>
        <begin position="18"/>
        <end position="317"/>
    </location>
</feature>
<dbReference type="InterPro" id="IPR050766">
    <property type="entry name" value="Bact_Lucif_Oxidored"/>
</dbReference>
<dbReference type="Pfam" id="PF00296">
    <property type="entry name" value="Bac_luciferase"/>
    <property type="match status" value="1"/>
</dbReference>
<dbReference type="PANTHER" id="PTHR30137:SF6">
    <property type="entry name" value="LUCIFERASE-LIKE MONOOXYGENASE"/>
    <property type="match status" value="1"/>
</dbReference>
<organism evidence="3 4">
    <name type="scientific">Pseudokineococcus basanitobsidens</name>
    <dbReference type="NCBI Taxonomy" id="1926649"/>
    <lineage>
        <taxon>Bacteria</taxon>
        <taxon>Bacillati</taxon>
        <taxon>Actinomycetota</taxon>
        <taxon>Actinomycetes</taxon>
        <taxon>Kineosporiales</taxon>
        <taxon>Kineosporiaceae</taxon>
        <taxon>Pseudokineococcus</taxon>
    </lineage>
</organism>
<evidence type="ECO:0000259" key="2">
    <source>
        <dbReference type="Pfam" id="PF00296"/>
    </source>
</evidence>
<dbReference type="SUPFAM" id="SSF51679">
    <property type="entry name" value="Bacterial luciferase-like"/>
    <property type="match status" value="1"/>
</dbReference>
<dbReference type="InterPro" id="IPR019949">
    <property type="entry name" value="CmoO-like"/>
</dbReference>
<dbReference type="EMBL" id="JBBIAA010000035">
    <property type="protein sequence ID" value="MEJ5946840.1"/>
    <property type="molecule type" value="Genomic_DNA"/>
</dbReference>
<sequence>MLDVPISLLDRARTRVGEPDARALTGVLERARDAERLGLHRLWVAEHHAVPGLAGSAPAVLAAAVLGVTSRLRVGTAGVMLPHHAPLVVAEQLATVAALHPGRVDVGVGRSPGFTAPVRRALRRGPAEPATAEDPAAADDTFAADVAELRDHLAGRAAVTSRPQVGPLPLLVLATGGGLRVAARLGLPVVVGGPLVAALLGEDAGAAARAREALADYRRSFRPAEDAGAVDRPAVLLAVDVLLADDEREAADLALPEAWARAEARSTGSFPPLRPVAELRRRTATGAVRRHLDHALAAVVTGTPDDVAGRLQRVVGTAGAAELVATSSTADRRALARSDTLLAALARRGPDRSPPR</sequence>
<dbReference type="PANTHER" id="PTHR30137">
    <property type="entry name" value="LUCIFERASE-LIKE MONOOXYGENASE"/>
    <property type="match status" value="1"/>
</dbReference>
<keyword evidence="3" id="KW-0560">Oxidoreductase</keyword>
<gene>
    <name evidence="3" type="ORF">WDZ17_16205</name>
</gene>
<dbReference type="Proteomes" id="UP001387100">
    <property type="component" value="Unassembled WGS sequence"/>
</dbReference>